<dbReference type="RefSeq" id="WP_169607194.1">
    <property type="nucleotide sequence ID" value="NZ_CP051682.1"/>
</dbReference>
<gene>
    <name evidence="1" type="ORF">HH214_09530</name>
</gene>
<organism evidence="1 2">
    <name type="scientific">Mucilaginibacter robiniae</name>
    <dbReference type="NCBI Taxonomy" id="2728022"/>
    <lineage>
        <taxon>Bacteria</taxon>
        <taxon>Pseudomonadati</taxon>
        <taxon>Bacteroidota</taxon>
        <taxon>Sphingobacteriia</taxon>
        <taxon>Sphingobacteriales</taxon>
        <taxon>Sphingobacteriaceae</taxon>
        <taxon>Mucilaginibacter</taxon>
    </lineage>
</organism>
<reference evidence="1 2" key="1">
    <citation type="submission" date="2020-04" db="EMBL/GenBank/DDBJ databases">
        <title>Genome sequencing of novel species.</title>
        <authorList>
            <person name="Heo J."/>
            <person name="Kim S.-J."/>
            <person name="Kim J.-S."/>
            <person name="Hong S.-B."/>
            <person name="Kwon S.-W."/>
        </authorList>
    </citation>
    <scope>NUCLEOTIDE SEQUENCE [LARGE SCALE GENOMIC DNA]</scope>
    <source>
        <strain evidence="1 2">F39-2</strain>
    </source>
</reference>
<keyword evidence="2" id="KW-1185">Reference proteome</keyword>
<evidence type="ECO:0000313" key="2">
    <source>
        <dbReference type="Proteomes" id="UP000503278"/>
    </source>
</evidence>
<dbReference type="Proteomes" id="UP000503278">
    <property type="component" value="Chromosome"/>
</dbReference>
<sequence>MKKQNAVTRCRSVIGALFQFCNAHRASRKALQKVYVRTWREAEPAAEYLVQLLINPHGQLFRVTRRYFVNGNYLREHSFLAIYGWGSSGHLYAIGSISYVFLEPVQQLLYLEENAPGGEIHLETYYQTKNLSV</sequence>
<dbReference type="KEGG" id="mrob:HH214_09530"/>
<dbReference type="AlphaFoldDB" id="A0A7L5E142"/>
<name>A0A7L5E142_9SPHI</name>
<accession>A0A7L5E142</accession>
<protein>
    <submittedName>
        <fullName evidence="1">Uncharacterized protein</fullName>
    </submittedName>
</protein>
<dbReference type="EMBL" id="CP051682">
    <property type="protein sequence ID" value="QJD96097.1"/>
    <property type="molecule type" value="Genomic_DNA"/>
</dbReference>
<evidence type="ECO:0000313" key="1">
    <source>
        <dbReference type="EMBL" id="QJD96097.1"/>
    </source>
</evidence>
<proteinExistence type="predicted"/>